<organism evidence="1 2">
    <name type="scientific">Bosea vaviloviae</name>
    <dbReference type="NCBI Taxonomy" id="1526658"/>
    <lineage>
        <taxon>Bacteria</taxon>
        <taxon>Pseudomonadati</taxon>
        <taxon>Pseudomonadota</taxon>
        <taxon>Alphaproteobacteria</taxon>
        <taxon>Hyphomicrobiales</taxon>
        <taxon>Boseaceae</taxon>
        <taxon>Bosea</taxon>
    </lineage>
</organism>
<dbReference type="InterPro" id="IPR029016">
    <property type="entry name" value="GAF-like_dom_sf"/>
</dbReference>
<dbReference type="KEGG" id="bvv:BHK69_19130"/>
<dbReference type="EMBL" id="CP017147">
    <property type="protein sequence ID" value="AOO82275.1"/>
    <property type="molecule type" value="Genomic_DNA"/>
</dbReference>
<sequence length="118" mass="13092">MTLIENSPGFLSAEAEAARLAAIRRYDILDTPPDGAFDRVKAIAARLFQVPIAIISIVDHDRIWFKSHHGLEVKEIDRVPDLCSSAILQVEPWVLLDAKSDPRSLSNPLVAGEFGLRF</sequence>
<keyword evidence="2" id="KW-1185">Reference proteome</keyword>
<gene>
    <name evidence="1" type="ORF">BHK69_19130</name>
</gene>
<evidence type="ECO:0000313" key="2">
    <source>
        <dbReference type="Proteomes" id="UP000094969"/>
    </source>
</evidence>
<proteinExistence type="predicted"/>
<dbReference type="PANTHER" id="PTHR43102:SF2">
    <property type="entry name" value="GAF DOMAIN-CONTAINING PROTEIN"/>
    <property type="match status" value="1"/>
</dbReference>
<dbReference type="PANTHER" id="PTHR43102">
    <property type="entry name" value="SLR1143 PROTEIN"/>
    <property type="match status" value="1"/>
</dbReference>
<reference evidence="1 2" key="1">
    <citation type="journal article" date="2015" name="Antonie Van Leeuwenhoek">
        <title>Bosea vaviloviae sp. nov., a new species of slow-growing rhizobia isolated from nodules of the relict species Vavilovia formosa (Stev.) Fed.</title>
        <authorList>
            <person name="Safronova V.I."/>
            <person name="Kuznetsova I.G."/>
            <person name="Sazanova A.L."/>
            <person name="Kimeklis A.K."/>
            <person name="Belimov A.A."/>
            <person name="Andronov E.E."/>
            <person name="Pinaev A.G."/>
            <person name="Chizhevskaya E.P."/>
            <person name="Pukhaev A.R."/>
            <person name="Popov K.P."/>
            <person name="Willems A."/>
            <person name="Tikhonovich I.A."/>
        </authorList>
    </citation>
    <scope>NUCLEOTIDE SEQUENCE [LARGE SCALE GENOMIC DNA]</scope>
    <source>
        <strain evidence="1 2">Vaf18</strain>
    </source>
</reference>
<dbReference type="Proteomes" id="UP000094969">
    <property type="component" value="Chromosome"/>
</dbReference>
<dbReference type="SUPFAM" id="SSF55781">
    <property type="entry name" value="GAF domain-like"/>
    <property type="match status" value="1"/>
</dbReference>
<dbReference type="AlphaFoldDB" id="A0A1D7U4G7"/>
<name>A0A1D7U4G7_9HYPH</name>
<dbReference type="RefSeq" id="WP_069691485.1">
    <property type="nucleotide sequence ID" value="NZ_CP017147.1"/>
</dbReference>
<dbReference type="STRING" id="1526658.BHK69_19130"/>
<dbReference type="Gene3D" id="3.30.450.40">
    <property type="match status" value="1"/>
</dbReference>
<protein>
    <recommendedName>
        <fullName evidence="3">GAF domain-containing protein</fullName>
    </recommendedName>
</protein>
<evidence type="ECO:0008006" key="3">
    <source>
        <dbReference type="Google" id="ProtNLM"/>
    </source>
</evidence>
<evidence type="ECO:0000313" key="1">
    <source>
        <dbReference type="EMBL" id="AOO82275.1"/>
    </source>
</evidence>
<accession>A0A1D7U4G7</accession>